<dbReference type="InterPro" id="IPR006029">
    <property type="entry name" value="Neurotrans-gated_channel_TM"/>
</dbReference>
<dbReference type="FunFam" id="1.20.58.390:FF:000124">
    <property type="entry name" value="Protein CBG26995"/>
    <property type="match status" value="1"/>
</dbReference>
<feature type="transmembrane region" description="Helical" evidence="5">
    <location>
        <begin position="295"/>
        <end position="313"/>
    </location>
</feature>
<dbReference type="InterPro" id="IPR018000">
    <property type="entry name" value="Neurotransmitter_ion_chnl_CS"/>
</dbReference>
<dbReference type="Proteomes" id="UP001152747">
    <property type="component" value="Unassembled WGS sequence"/>
</dbReference>
<dbReference type="SUPFAM" id="SSF90112">
    <property type="entry name" value="Neurotransmitter-gated ion-channel transmembrane pore"/>
    <property type="match status" value="1"/>
</dbReference>
<accession>A0A9P1J3P7</accession>
<evidence type="ECO:0000259" key="7">
    <source>
        <dbReference type="Pfam" id="PF02932"/>
    </source>
</evidence>
<dbReference type="InterPro" id="IPR036734">
    <property type="entry name" value="Neur_chan_lig-bd_sf"/>
</dbReference>
<dbReference type="Pfam" id="PF02932">
    <property type="entry name" value="Neur_chan_memb"/>
    <property type="match status" value="1"/>
</dbReference>
<comment type="subcellular location">
    <subcellularLocation>
        <location evidence="1">Membrane</location>
        <topology evidence="1">Multi-pass membrane protein</topology>
    </subcellularLocation>
</comment>
<feature type="domain" description="Neurotransmitter-gated ion-channel ligand-binding" evidence="6">
    <location>
        <begin position="38"/>
        <end position="262"/>
    </location>
</feature>
<dbReference type="InterPro" id="IPR006201">
    <property type="entry name" value="Neur_channel"/>
</dbReference>
<dbReference type="Gene3D" id="2.70.170.10">
    <property type="entry name" value="Neurotransmitter-gated ion-channel ligand-binding domain"/>
    <property type="match status" value="1"/>
</dbReference>
<dbReference type="GO" id="GO:0004888">
    <property type="term" value="F:transmembrane signaling receptor activity"/>
    <property type="evidence" value="ECO:0007669"/>
    <property type="project" value="InterPro"/>
</dbReference>
<dbReference type="GO" id="GO:0016020">
    <property type="term" value="C:membrane"/>
    <property type="evidence" value="ECO:0007669"/>
    <property type="project" value="UniProtKB-SubCell"/>
</dbReference>
<feature type="transmembrane region" description="Helical" evidence="5">
    <location>
        <begin position="325"/>
        <end position="349"/>
    </location>
</feature>
<dbReference type="AlphaFoldDB" id="A0A9P1J3P7"/>
<dbReference type="CDD" id="cd18989">
    <property type="entry name" value="LGIC_ECD_cation"/>
    <property type="match status" value="1"/>
</dbReference>
<keyword evidence="5" id="KW-0407">Ion channel</keyword>
<comment type="similarity">
    <text evidence="5">Belongs to the ligand-gated ion channel (TC 1.A.9) family.</text>
</comment>
<dbReference type="OrthoDB" id="5866477at2759"/>
<dbReference type="InterPro" id="IPR038050">
    <property type="entry name" value="Neuro_actylchol_rec"/>
</dbReference>
<dbReference type="EMBL" id="CANHGI010000006">
    <property type="protein sequence ID" value="CAI5454409.1"/>
    <property type="molecule type" value="Genomic_DNA"/>
</dbReference>
<evidence type="ECO:0000313" key="8">
    <source>
        <dbReference type="EMBL" id="CAI5454409.1"/>
    </source>
</evidence>
<evidence type="ECO:0000256" key="1">
    <source>
        <dbReference type="ARBA" id="ARBA00004141"/>
    </source>
</evidence>
<organism evidence="8 9">
    <name type="scientific">Caenorhabditis angaria</name>
    <dbReference type="NCBI Taxonomy" id="860376"/>
    <lineage>
        <taxon>Eukaryota</taxon>
        <taxon>Metazoa</taxon>
        <taxon>Ecdysozoa</taxon>
        <taxon>Nematoda</taxon>
        <taxon>Chromadorea</taxon>
        <taxon>Rhabditida</taxon>
        <taxon>Rhabditina</taxon>
        <taxon>Rhabditomorpha</taxon>
        <taxon>Rhabditoidea</taxon>
        <taxon>Rhabditidae</taxon>
        <taxon>Peloderinae</taxon>
        <taxon>Caenorhabditis</taxon>
    </lineage>
</organism>
<comment type="caution">
    <text evidence="8">The sequence shown here is derived from an EMBL/GenBank/DDBJ whole genome shotgun (WGS) entry which is preliminary data.</text>
</comment>
<gene>
    <name evidence="8" type="ORF">CAMP_LOCUS17046</name>
</gene>
<dbReference type="InterPro" id="IPR006202">
    <property type="entry name" value="Neur_chan_lig-bd"/>
</dbReference>
<dbReference type="Gene3D" id="1.20.58.390">
    <property type="entry name" value="Neurotransmitter-gated ion-channel transmembrane domain"/>
    <property type="match status" value="1"/>
</dbReference>
<evidence type="ECO:0008006" key="10">
    <source>
        <dbReference type="Google" id="ProtNLM"/>
    </source>
</evidence>
<reference evidence="8" key="1">
    <citation type="submission" date="2022-11" db="EMBL/GenBank/DDBJ databases">
        <authorList>
            <person name="Kikuchi T."/>
        </authorList>
    </citation>
    <scope>NUCLEOTIDE SEQUENCE</scope>
    <source>
        <strain evidence="8">PS1010</strain>
    </source>
</reference>
<dbReference type="PROSITE" id="PS00236">
    <property type="entry name" value="NEUROTR_ION_CHANNEL"/>
    <property type="match status" value="1"/>
</dbReference>
<dbReference type="SUPFAM" id="SSF63712">
    <property type="entry name" value="Nicotinic receptor ligand binding domain-like"/>
    <property type="match status" value="1"/>
</dbReference>
<keyword evidence="5" id="KW-0406">Ion transport</keyword>
<name>A0A9P1J3P7_9PELO</name>
<evidence type="ECO:0000256" key="3">
    <source>
        <dbReference type="ARBA" id="ARBA00022989"/>
    </source>
</evidence>
<sequence length="397" mass="46631">MIFQTQFYLVFLIISVYGFYENTGLYNQSYYDYLKAQQSLIDDVFEDYDPTVSPIFTRHSDGDDDTYDTQNSPNIWNYTVYLYYLKLVDVDEPSEKVSVVLELMEFWYDARLAWDSKMYHNITSFYVRQEKVWSPTLSAFGVNEIQDFRDQDFRMVSVVDIGFIFTYVSVKISVNCQLNMKKFPFDQQKCQVRLCVPIFFYKEVSVFNEVYSGIRTKDSFSKMGNSEWRVENLTGRIDVLHYNDTFSDLQLSVFEITIKRNPMYYFYMIILPSYIINAVSIIGIFLNSADKMSRLNVGLTNIMTMTFILGVMANEIPKTGAIPLLGIYIIVNLSIMIFSIMIISFFGQFRKWIEPRLRHPKLRKYVMGRPIEIIISSLLHLLNTANFVTMIVIWETS</sequence>
<protein>
    <recommendedName>
        <fullName evidence="10">Neurotransmitter-gated ion-channel ligand-binding domain-containing protein</fullName>
    </recommendedName>
</protein>
<proteinExistence type="inferred from homology"/>
<dbReference type="PRINTS" id="PR00252">
    <property type="entry name" value="NRIONCHANNEL"/>
</dbReference>
<dbReference type="GO" id="GO:0005230">
    <property type="term" value="F:extracellular ligand-gated monoatomic ion channel activity"/>
    <property type="evidence" value="ECO:0007669"/>
    <property type="project" value="InterPro"/>
</dbReference>
<evidence type="ECO:0000256" key="4">
    <source>
        <dbReference type="ARBA" id="ARBA00023136"/>
    </source>
</evidence>
<dbReference type="FunFam" id="2.70.170.10:FF:000027">
    <property type="entry name" value="Ligand-Gated ion Channel"/>
    <property type="match status" value="1"/>
</dbReference>
<evidence type="ECO:0000259" key="6">
    <source>
        <dbReference type="Pfam" id="PF02931"/>
    </source>
</evidence>
<dbReference type="Pfam" id="PF02931">
    <property type="entry name" value="Neur_chan_LBD"/>
    <property type="match status" value="1"/>
</dbReference>
<keyword evidence="4 5" id="KW-0472">Membrane</keyword>
<dbReference type="InterPro" id="IPR036719">
    <property type="entry name" value="Neuro-gated_channel_TM_sf"/>
</dbReference>
<evidence type="ECO:0000256" key="5">
    <source>
        <dbReference type="RuleBase" id="RU000687"/>
    </source>
</evidence>
<evidence type="ECO:0000313" key="9">
    <source>
        <dbReference type="Proteomes" id="UP001152747"/>
    </source>
</evidence>
<feature type="transmembrane region" description="Helical" evidence="5">
    <location>
        <begin position="264"/>
        <end position="286"/>
    </location>
</feature>
<feature type="domain" description="Neurotransmitter-gated ion-channel transmembrane" evidence="7">
    <location>
        <begin position="269"/>
        <end position="346"/>
    </location>
</feature>
<keyword evidence="9" id="KW-1185">Reference proteome</keyword>
<evidence type="ECO:0000256" key="2">
    <source>
        <dbReference type="ARBA" id="ARBA00022692"/>
    </source>
</evidence>
<keyword evidence="3 5" id="KW-1133">Transmembrane helix</keyword>
<feature type="transmembrane region" description="Helical" evidence="5">
    <location>
        <begin position="370"/>
        <end position="394"/>
    </location>
</feature>
<keyword evidence="5" id="KW-0813">Transport</keyword>
<keyword evidence="2 5" id="KW-0812">Transmembrane</keyword>
<dbReference type="PANTHER" id="PTHR18945">
    <property type="entry name" value="NEUROTRANSMITTER GATED ION CHANNEL"/>
    <property type="match status" value="1"/>
</dbReference>